<dbReference type="AlphaFoldDB" id="A0AAP8D224"/>
<organism evidence="1 2">
    <name type="scientific">Ralstonia solanacearum K60</name>
    <dbReference type="NCBI Taxonomy" id="1091042"/>
    <lineage>
        <taxon>Bacteria</taxon>
        <taxon>Pseudomonadati</taxon>
        <taxon>Pseudomonadota</taxon>
        <taxon>Betaproteobacteria</taxon>
        <taxon>Burkholderiales</taxon>
        <taxon>Burkholderiaceae</taxon>
        <taxon>Ralstonia</taxon>
        <taxon>Ralstonia solanacearum species complex</taxon>
    </lineage>
</organism>
<proteinExistence type="predicted"/>
<gene>
    <name evidence="1" type="ORF">B7R77_20895</name>
</gene>
<dbReference type="RefSeq" id="WP_094394904.1">
    <property type="nucleotide sequence ID" value="NZ_NCTK01000002.1"/>
</dbReference>
<accession>A0AAP8D224</accession>
<dbReference type="Proteomes" id="UP000216164">
    <property type="component" value="Unassembled WGS sequence"/>
</dbReference>
<dbReference type="InterPro" id="IPR011749">
    <property type="entry name" value="CHP02243"/>
</dbReference>
<sequence length="1188" mass="125651">MKCSPRPPILVSAGAQEIAQALSTNRKGYTPEWRAGAACGDAGSAIDAILARYLEIQADGLNAMPQRLQLEYLDALGACVLAPQPARAPLVFTLLASASGDATVPQGTRVAAVLPPPAPSLVSATASTPAVAPEFYTEQEITATRGTLAALYSIDPQADLYADHGAVATTGFTVFDAMVPVPHRLYLGHGELFKFTDSAQIDLSFDFANAGAGHASNARRPLLLDWEYLSTDGWQPLTLVDDSTERFTVDGKITLAKFFGPDSKVDSIGGHDSCWIRGTVSSRTPHARIAVEPAGYLVQFTPNGAQPVSAGKEVHVKGQSVKSTVLEVVGGRLILAAPLTGAAANAELRTDVAAIGTVLSAPPAFRIAVESTRDLMPGDVVTLDGAARATILQTDGTSLYLSAALAGAQPGLTVELADALPPLRPDGADADGALPQVDVIRARVGFGKSGLALDSAYVDDASLDISKDFSPFGEQPARFASFYATCKEAFSRDGAQVELAFTFNQAGSGSAQVVAEFFSGAHWQPLGPSQDYLDDTHSLTFPQSTDTLFPHSKIRFTVPAGWAETEINGDKGRWLRLRIASGDYGHPLSVDVTHDPADPAKFIVNSVASTLTPPIVAQLVVNYDFFTNPQPADFCVTENDFAFAEHSDEARWPRSAFAPFTPVADRTPAVHFGFSSQPPAALVSLLAHVLVPAPEGDPQPFAWDYWGSRGWTPLSVRDATLGLRRTGLIQFVGADDALPREGLGGALYRIRARLKSGLRSQDQIVQCGGAWLNAVWGRQGQYIARDGLGTSNGNPDQTFALAVVRAQKAAPVDTGSSEVIALNAAQFERALDTPLAGVPILDDEVLEVREWVGRGDDWQTTLAGVPPADLRFEVDPQDPTVMTAAWVRWHAQPHLYRSGPADRHYLVERARGIFSFPGAAGFIPPAGAPIVVSYVTGGGADGNVPAGAVRELRSGVGFVQSVSNPIPSGGGAAAELLRPGRDRGSQQVRNRGRAVSREDYEWLALGASSEVARVRALPLESADGHGARGCVGIVLVPHSQQAQPLASPELERTVLDALAQCAPAGIAGGIRMVDPSYVAVGVRAEILPLNAQEAGRIEALVRTRLQMFLHPLAGGHDGHGWDFGQSVYLSDLASLIENTPGVDAVRFLQLMVGQTVFGDSVPLQPHQLIAAGDSELMIIVPSLPYALA</sequence>
<name>A0AAP8D224_RALSL</name>
<dbReference type="NCBIfam" id="TIGR02243">
    <property type="entry name" value="putative baseplate assembly protein"/>
    <property type="match status" value="1"/>
</dbReference>
<reference evidence="1 2" key="1">
    <citation type="submission" date="2017-04" db="EMBL/GenBank/DDBJ databases">
        <title>Genome Announcement: Closed genomes of Ralstonia solanacearum strains K60, UW551, and UW700.</title>
        <authorList>
            <person name="Hayes M."/>
            <person name="Macintyre A.M."/>
            <person name="Allen C."/>
        </authorList>
    </citation>
    <scope>NUCLEOTIDE SEQUENCE [LARGE SCALE GENOMIC DNA]</scope>
    <source>
        <strain evidence="1 2">UW25</strain>
    </source>
</reference>
<evidence type="ECO:0000313" key="1">
    <source>
        <dbReference type="EMBL" id="OYQ09384.1"/>
    </source>
</evidence>
<comment type="caution">
    <text evidence="1">The sequence shown here is derived from an EMBL/GenBank/DDBJ whole genome shotgun (WGS) entry which is preliminary data.</text>
</comment>
<evidence type="ECO:0000313" key="2">
    <source>
        <dbReference type="Proteomes" id="UP000216164"/>
    </source>
</evidence>
<protein>
    <submittedName>
        <fullName evidence="1">Baseplate assembly protein</fullName>
    </submittedName>
</protein>
<dbReference type="EMBL" id="NCTK01000002">
    <property type="protein sequence ID" value="OYQ09384.1"/>
    <property type="molecule type" value="Genomic_DNA"/>
</dbReference>